<gene>
    <name evidence="2" type="ORF">PHYEVI_LOCUS3688</name>
</gene>
<dbReference type="Proteomes" id="UP001153712">
    <property type="component" value="Chromosome 13"/>
</dbReference>
<protein>
    <submittedName>
        <fullName evidence="2">Uncharacterized protein</fullName>
    </submittedName>
</protein>
<feature type="region of interest" description="Disordered" evidence="1">
    <location>
        <begin position="271"/>
        <end position="304"/>
    </location>
</feature>
<evidence type="ECO:0000313" key="3">
    <source>
        <dbReference type="Proteomes" id="UP001153712"/>
    </source>
</evidence>
<dbReference type="EMBL" id="OU900106">
    <property type="protein sequence ID" value="CAG9857283.1"/>
    <property type="molecule type" value="Genomic_DNA"/>
</dbReference>
<dbReference type="OrthoDB" id="6819249at2759"/>
<reference evidence="2" key="1">
    <citation type="submission" date="2022-01" db="EMBL/GenBank/DDBJ databases">
        <authorList>
            <person name="King R."/>
        </authorList>
    </citation>
    <scope>NUCLEOTIDE SEQUENCE</scope>
</reference>
<evidence type="ECO:0000256" key="1">
    <source>
        <dbReference type="SAM" id="MobiDB-lite"/>
    </source>
</evidence>
<sequence length="385" mass="44960">MISNQPNYVGRGNQGPLIDETVTRHLNNEDVLPINFLYQNFKSGFKGSILNEERGFNFQTQISTFLYLTLKEWSKPAEPFFVLIITPDHTLEKWKEILKKMVKIKTVVIDQNSQPEESPQQEPLIFLISFTNIKLVEVLVNYKLSTIVIDKFDRVANKLIIRKLKGDFHVGLTRRNFYIEPDQKLQWNMLNWVQQGCVGRKKDFFEIDNDNFANMRDNYHHFWLNLTWDYCESFKRKPDLSDDESEVINKVKRKRVNRTKKLACKSDDDITENRTSEVRTETIKTGDFSDTKSSSSDSDDTVEYNADKTKYEEKQATCTDNEQFLLSIMRAETTRSSSDEAEDYKTQVELKKMELYSLIYDDAPPKDTSGCSEADEFLQSLLNSK</sequence>
<dbReference type="Gene3D" id="3.40.50.10810">
    <property type="entry name" value="Tandem AAA-ATPase domain"/>
    <property type="match status" value="1"/>
</dbReference>
<keyword evidence="3" id="KW-1185">Reference proteome</keyword>
<proteinExistence type="predicted"/>
<accession>A0A9N9XKD2</accession>
<organism evidence="2 3">
    <name type="scientific">Phyllotreta striolata</name>
    <name type="common">Striped flea beetle</name>
    <name type="synonym">Crioceris striolata</name>
    <dbReference type="NCBI Taxonomy" id="444603"/>
    <lineage>
        <taxon>Eukaryota</taxon>
        <taxon>Metazoa</taxon>
        <taxon>Ecdysozoa</taxon>
        <taxon>Arthropoda</taxon>
        <taxon>Hexapoda</taxon>
        <taxon>Insecta</taxon>
        <taxon>Pterygota</taxon>
        <taxon>Neoptera</taxon>
        <taxon>Endopterygota</taxon>
        <taxon>Coleoptera</taxon>
        <taxon>Polyphaga</taxon>
        <taxon>Cucujiformia</taxon>
        <taxon>Chrysomeloidea</taxon>
        <taxon>Chrysomelidae</taxon>
        <taxon>Galerucinae</taxon>
        <taxon>Alticini</taxon>
        <taxon>Phyllotreta</taxon>
    </lineage>
</organism>
<evidence type="ECO:0000313" key="2">
    <source>
        <dbReference type="EMBL" id="CAG9857283.1"/>
    </source>
</evidence>
<dbReference type="AlphaFoldDB" id="A0A9N9XKD2"/>
<name>A0A9N9XKD2_PHYSR</name>
<dbReference type="InterPro" id="IPR038718">
    <property type="entry name" value="SNF2-like_sf"/>
</dbReference>
<feature type="compositionally biased region" description="Basic and acidic residues" evidence="1">
    <location>
        <begin position="271"/>
        <end position="290"/>
    </location>
</feature>